<dbReference type="EMBL" id="JAPTMY010000033">
    <property type="protein sequence ID" value="MCZ0858912.1"/>
    <property type="molecule type" value="Genomic_DNA"/>
</dbReference>
<dbReference type="SUPFAM" id="SSF103473">
    <property type="entry name" value="MFS general substrate transporter"/>
    <property type="match status" value="1"/>
</dbReference>
<comment type="caution">
    <text evidence="7">The sequence shown here is derived from an EMBL/GenBank/DDBJ whole genome shotgun (WGS) entry which is preliminary data.</text>
</comment>
<dbReference type="PROSITE" id="PS50850">
    <property type="entry name" value="MFS"/>
    <property type="match status" value="1"/>
</dbReference>
<protein>
    <submittedName>
        <fullName evidence="7">MFS transporter</fullName>
    </submittedName>
</protein>
<evidence type="ECO:0000313" key="7">
    <source>
        <dbReference type="EMBL" id="MCZ0858912.1"/>
    </source>
</evidence>
<dbReference type="InterPro" id="IPR011701">
    <property type="entry name" value="MFS"/>
</dbReference>
<feature type="transmembrane region" description="Helical" evidence="5">
    <location>
        <begin position="251"/>
        <end position="273"/>
    </location>
</feature>
<keyword evidence="4 5" id="KW-0472">Membrane</keyword>
<dbReference type="Proteomes" id="UP001072034">
    <property type="component" value="Unassembled WGS sequence"/>
</dbReference>
<organism evidence="7 8">
    <name type="scientific">Actinomyces israelii</name>
    <dbReference type="NCBI Taxonomy" id="1659"/>
    <lineage>
        <taxon>Bacteria</taxon>
        <taxon>Bacillati</taxon>
        <taxon>Actinomycetota</taxon>
        <taxon>Actinomycetes</taxon>
        <taxon>Actinomycetales</taxon>
        <taxon>Actinomycetaceae</taxon>
        <taxon>Actinomyces</taxon>
    </lineage>
</organism>
<dbReference type="PANTHER" id="PTHR23508:SF10">
    <property type="entry name" value="CARBOXYLIC ACID TRANSPORTER PROTEIN HOMOLOG"/>
    <property type="match status" value="1"/>
</dbReference>
<feature type="transmembrane region" description="Helical" evidence="5">
    <location>
        <begin position="318"/>
        <end position="336"/>
    </location>
</feature>
<feature type="transmembrane region" description="Helical" evidence="5">
    <location>
        <begin position="185"/>
        <end position="204"/>
    </location>
</feature>
<evidence type="ECO:0000259" key="6">
    <source>
        <dbReference type="PROSITE" id="PS50850"/>
    </source>
</evidence>
<sequence length="444" mass="48206">MAHDTLAKGEAPLRLVPAGSWVALGVTWFIWVINAFDREVILRLGPSITTHFRLSAERWGAITSLVMLALAVMPIVGSRMSDRHGVGWRRAFFQVPLVIAYNLLSALTGVKAIAHSFVVFVVLRVGVNLGAGWGEPIGISNTAEWWPKERRGFALGVHHTGYPVGALFSGIVVSAMLRMLGDENWMYVFFVGLIASIPIMLFWWRYSTEARLDETCARIADRGMTVPLSKTEAQEHREAKGAVRLCLRNRVVMLTSGTTLLTQIVYMGISYVLPLYLANIVGLDYAAAAAYSIVFTLTGVLGQIFWPTVSDYLGRRTTIVLCGAWMAVGVGAFYFATAMPMYIGLQLFFGLVANAVWPIYYASATDHAPKGAHGTANGFITTAMFIGGGIAPVLMGRLIGLGGGWEAVTGYRLTFVVMAVCAALGVVFQLFVPKRAAGTTEHDA</sequence>
<evidence type="ECO:0000256" key="5">
    <source>
        <dbReference type="SAM" id="Phobius"/>
    </source>
</evidence>
<feature type="transmembrane region" description="Helical" evidence="5">
    <location>
        <begin position="411"/>
        <end position="432"/>
    </location>
</feature>
<feature type="transmembrane region" description="Helical" evidence="5">
    <location>
        <begin position="58"/>
        <end position="77"/>
    </location>
</feature>
<reference evidence="7" key="1">
    <citation type="submission" date="2022-10" db="EMBL/GenBank/DDBJ databases">
        <title>Genome sequence of Actinomyces israelii ATCC 10048.</title>
        <authorList>
            <person name="Watt R.M."/>
            <person name="Tong W.M."/>
        </authorList>
    </citation>
    <scope>NUCLEOTIDE SEQUENCE</scope>
    <source>
        <strain evidence="7">ATCC 10048</strain>
    </source>
</reference>
<feature type="transmembrane region" description="Helical" evidence="5">
    <location>
        <begin position="342"/>
        <end position="362"/>
    </location>
</feature>
<evidence type="ECO:0000256" key="3">
    <source>
        <dbReference type="ARBA" id="ARBA00022989"/>
    </source>
</evidence>
<accession>A0ABT4ICF4</accession>
<feature type="transmembrane region" description="Helical" evidence="5">
    <location>
        <begin position="285"/>
        <end position="306"/>
    </location>
</feature>
<feature type="transmembrane region" description="Helical" evidence="5">
    <location>
        <begin position="160"/>
        <end position="179"/>
    </location>
</feature>
<proteinExistence type="predicted"/>
<evidence type="ECO:0000256" key="1">
    <source>
        <dbReference type="ARBA" id="ARBA00004651"/>
    </source>
</evidence>
<feature type="domain" description="Major facilitator superfamily (MFS) profile" evidence="6">
    <location>
        <begin position="23"/>
        <end position="437"/>
    </location>
</feature>
<feature type="transmembrane region" description="Helical" evidence="5">
    <location>
        <begin position="374"/>
        <end position="399"/>
    </location>
</feature>
<dbReference type="InterPro" id="IPR020846">
    <property type="entry name" value="MFS_dom"/>
</dbReference>
<evidence type="ECO:0000256" key="2">
    <source>
        <dbReference type="ARBA" id="ARBA00022692"/>
    </source>
</evidence>
<evidence type="ECO:0000256" key="4">
    <source>
        <dbReference type="ARBA" id="ARBA00023136"/>
    </source>
</evidence>
<keyword evidence="2 5" id="KW-0812">Transmembrane</keyword>
<evidence type="ECO:0000313" key="8">
    <source>
        <dbReference type="Proteomes" id="UP001072034"/>
    </source>
</evidence>
<dbReference type="RefSeq" id="WP_268918233.1">
    <property type="nucleotide sequence ID" value="NZ_JAPTMY010000033.1"/>
</dbReference>
<name>A0ABT4ICF4_9ACTO</name>
<comment type="subcellular location">
    <subcellularLocation>
        <location evidence="1">Cell membrane</location>
        <topology evidence="1">Multi-pass membrane protein</topology>
    </subcellularLocation>
</comment>
<dbReference type="PANTHER" id="PTHR23508">
    <property type="entry name" value="CARBOXYLIC ACID TRANSPORTER PROTEIN HOMOLOG"/>
    <property type="match status" value="1"/>
</dbReference>
<dbReference type="Gene3D" id="1.20.1250.20">
    <property type="entry name" value="MFS general substrate transporter like domains"/>
    <property type="match status" value="2"/>
</dbReference>
<dbReference type="InterPro" id="IPR036259">
    <property type="entry name" value="MFS_trans_sf"/>
</dbReference>
<keyword evidence="8" id="KW-1185">Reference proteome</keyword>
<gene>
    <name evidence="7" type="ORF">OHJ16_12765</name>
</gene>
<feature type="transmembrane region" description="Helical" evidence="5">
    <location>
        <begin position="97"/>
        <end position="123"/>
    </location>
</feature>
<feature type="transmembrane region" description="Helical" evidence="5">
    <location>
        <begin position="18"/>
        <end position="37"/>
    </location>
</feature>
<dbReference type="Pfam" id="PF07690">
    <property type="entry name" value="MFS_1"/>
    <property type="match status" value="1"/>
</dbReference>
<keyword evidence="3 5" id="KW-1133">Transmembrane helix</keyword>